<organism evidence="2 3">
    <name type="scientific">Corchorus capsularis</name>
    <name type="common">Jute</name>
    <dbReference type="NCBI Taxonomy" id="210143"/>
    <lineage>
        <taxon>Eukaryota</taxon>
        <taxon>Viridiplantae</taxon>
        <taxon>Streptophyta</taxon>
        <taxon>Embryophyta</taxon>
        <taxon>Tracheophyta</taxon>
        <taxon>Spermatophyta</taxon>
        <taxon>Magnoliopsida</taxon>
        <taxon>eudicotyledons</taxon>
        <taxon>Gunneridae</taxon>
        <taxon>Pentapetalae</taxon>
        <taxon>rosids</taxon>
        <taxon>malvids</taxon>
        <taxon>Malvales</taxon>
        <taxon>Malvaceae</taxon>
        <taxon>Grewioideae</taxon>
        <taxon>Apeibeae</taxon>
        <taxon>Corchorus</taxon>
    </lineage>
</organism>
<keyword evidence="3" id="KW-1185">Reference proteome</keyword>
<comment type="caution">
    <text evidence="2">The sequence shown here is derived from an EMBL/GenBank/DDBJ whole genome shotgun (WGS) entry which is preliminary data.</text>
</comment>
<sequence>STFDDFSLEIGFTKAVLGIYYFALLDELLMRKHSM</sequence>
<evidence type="ECO:0000313" key="2">
    <source>
        <dbReference type="EMBL" id="OMO58822.1"/>
    </source>
</evidence>
<gene>
    <name evidence="2" type="ORF">CCACVL1_25337</name>
</gene>
<dbReference type="AlphaFoldDB" id="A0A1R3GL64"/>
<name>A0A1R3GL64_COCAP</name>
<keyword evidence="1" id="KW-0812">Transmembrane</keyword>
<dbReference type="Proteomes" id="UP000188268">
    <property type="component" value="Unassembled WGS sequence"/>
</dbReference>
<dbReference type="EMBL" id="AWWV01014101">
    <property type="protein sequence ID" value="OMO58822.1"/>
    <property type="molecule type" value="Genomic_DNA"/>
</dbReference>
<evidence type="ECO:0000313" key="3">
    <source>
        <dbReference type="Proteomes" id="UP000188268"/>
    </source>
</evidence>
<evidence type="ECO:0000256" key="1">
    <source>
        <dbReference type="SAM" id="Phobius"/>
    </source>
</evidence>
<feature type="transmembrane region" description="Helical" evidence="1">
    <location>
        <begin position="6"/>
        <end position="25"/>
    </location>
</feature>
<protein>
    <submittedName>
        <fullName evidence="2">Uncharacterized protein</fullName>
    </submittedName>
</protein>
<accession>A0A1R3GL64</accession>
<dbReference type="Gramene" id="OMO58822">
    <property type="protein sequence ID" value="OMO58822"/>
    <property type="gene ID" value="CCACVL1_25337"/>
</dbReference>
<reference evidence="2 3" key="1">
    <citation type="submission" date="2013-09" db="EMBL/GenBank/DDBJ databases">
        <title>Corchorus capsularis genome sequencing.</title>
        <authorList>
            <person name="Alam M."/>
            <person name="Haque M.S."/>
            <person name="Islam M.S."/>
            <person name="Emdad E.M."/>
            <person name="Islam M.M."/>
            <person name="Ahmed B."/>
            <person name="Halim A."/>
            <person name="Hossen Q.M.M."/>
            <person name="Hossain M.Z."/>
            <person name="Ahmed R."/>
            <person name="Khan M.M."/>
            <person name="Islam R."/>
            <person name="Rashid M.M."/>
            <person name="Khan S.A."/>
            <person name="Rahman M.S."/>
            <person name="Alam M."/>
        </authorList>
    </citation>
    <scope>NUCLEOTIDE SEQUENCE [LARGE SCALE GENOMIC DNA]</scope>
    <source>
        <strain evidence="3">cv. CVL-1</strain>
        <tissue evidence="2">Whole seedling</tissue>
    </source>
</reference>
<proteinExistence type="predicted"/>
<feature type="non-terminal residue" evidence="2">
    <location>
        <position position="1"/>
    </location>
</feature>
<keyword evidence="1" id="KW-0472">Membrane</keyword>
<keyword evidence="1" id="KW-1133">Transmembrane helix</keyword>